<dbReference type="PANTHER" id="PTHR45908:SF15">
    <property type="entry name" value="FUNGAL LIPASE-LIKE DOMAIN-CONTAINING PROTEIN"/>
    <property type="match status" value="1"/>
</dbReference>
<sequence>MYLFVILLATLGACMNYTDYLGRNISLPLSAALYSPNPPRCLQKRLNATVMEGFLVHTEGGLASGLIATLDHNRTVALTFKVDVSDSYDFEDFDKLFVSLVKWRHEGKVSKFLARMFKNLWIERKMRKRFREVMKERSTHEVLITGHSLGGGVAALVAVDIVKKGLANKGQVTLITLGQTMVGDENFAKAYEKEVEYSYRVVRRGDFIPHYPGQHRGYEYNGKEVYYKRYDMRFNGSTGFEICERNNCSIKQVNPVKSINNDVYFKKNITEYGLRCK</sequence>
<protein>
    <submittedName>
        <fullName evidence="3">Triacylglycerol lipase</fullName>
    </submittedName>
</protein>
<reference evidence="3 4" key="1">
    <citation type="submission" date="2014-10" db="EMBL/GenBank/DDBJ databases">
        <title>Draft genome of the hookworm Ancylostoma caninum.</title>
        <authorList>
            <person name="Mitreva M."/>
        </authorList>
    </citation>
    <scope>NUCLEOTIDE SEQUENCE [LARGE SCALE GENOMIC DNA]</scope>
    <source>
        <strain evidence="3 4">Baltimore</strain>
    </source>
</reference>
<feature type="chain" id="PRO_5016917715" evidence="1">
    <location>
        <begin position="17"/>
        <end position="277"/>
    </location>
</feature>
<dbReference type="InterPro" id="IPR029058">
    <property type="entry name" value="AB_hydrolase_fold"/>
</dbReference>
<keyword evidence="4" id="KW-1185">Reference proteome</keyword>
<comment type="caution">
    <text evidence="3">The sequence shown here is derived from an EMBL/GenBank/DDBJ whole genome shotgun (WGS) entry which is preliminary data.</text>
</comment>
<dbReference type="OrthoDB" id="426718at2759"/>
<feature type="domain" description="Fungal lipase-type" evidence="2">
    <location>
        <begin position="91"/>
        <end position="214"/>
    </location>
</feature>
<dbReference type="Pfam" id="PF01764">
    <property type="entry name" value="Lipase_3"/>
    <property type="match status" value="1"/>
</dbReference>
<evidence type="ECO:0000313" key="4">
    <source>
        <dbReference type="Proteomes" id="UP000252519"/>
    </source>
</evidence>
<evidence type="ECO:0000313" key="3">
    <source>
        <dbReference type="EMBL" id="RCN31167.1"/>
    </source>
</evidence>
<dbReference type="GO" id="GO:0006629">
    <property type="term" value="P:lipid metabolic process"/>
    <property type="evidence" value="ECO:0007669"/>
    <property type="project" value="InterPro"/>
</dbReference>
<gene>
    <name evidence="3" type="ORF">ANCCAN_23058</name>
</gene>
<accession>A0A368FLW7</accession>
<name>A0A368FLW7_ANCCA</name>
<dbReference type="SUPFAM" id="SSF53474">
    <property type="entry name" value="alpha/beta-Hydrolases"/>
    <property type="match status" value="1"/>
</dbReference>
<evidence type="ECO:0000256" key="1">
    <source>
        <dbReference type="SAM" id="SignalP"/>
    </source>
</evidence>
<dbReference type="InterPro" id="IPR002921">
    <property type="entry name" value="Fungal_lipase-type"/>
</dbReference>
<evidence type="ECO:0000259" key="2">
    <source>
        <dbReference type="Pfam" id="PF01764"/>
    </source>
</evidence>
<dbReference type="AlphaFoldDB" id="A0A368FLW7"/>
<dbReference type="PANTHER" id="PTHR45908">
    <property type="entry name" value="PROTEIN CBG11750-RELATED"/>
    <property type="match status" value="1"/>
</dbReference>
<proteinExistence type="predicted"/>
<dbReference type="Proteomes" id="UP000252519">
    <property type="component" value="Unassembled WGS sequence"/>
</dbReference>
<dbReference type="CDD" id="cd00519">
    <property type="entry name" value="Lipase_3"/>
    <property type="match status" value="1"/>
</dbReference>
<keyword evidence="1" id="KW-0732">Signal</keyword>
<feature type="signal peptide" evidence="1">
    <location>
        <begin position="1"/>
        <end position="16"/>
    </location>
</feature>
<dbReference type="Gene3D" id="3.40.50.1820">
    <property type="entry name" value="alpha/beta hydrolase"/>
    <property type="match status" value="1"/>
</dbReference>
<organism evidence="3 4">
    <name type="scientific">Ancylostoma caninum</name>
    <name type="common">Dog hookworm</name>
    <dbReference type="NCBI Taxonomy" id="29170"/>
    <lineage>
        <taxon>Eukaryota</taxon>
        <taxon>Metazoa</taxon>
        <taxon>Ecdysozoa</taxon>
        <taxon>Nematoda</taxon>
        <taxon>Chromadorea</taxon>
        <taxon>Rhabditida</taxon>
        <taxon>Rhabditina</taxon>
        <taxon>Rhabditomorpha</taxon>
        <taxon>Strongyloidea</taxon>
        <taxon>Ancylostomatidae</taxon>
        <taxon>Ancylostomatinae</taxon>
        <taxon>Ancylostoma</taxon>
    </lineage>
</organism>
<dbReference type="EMBL" id="JOJR01001369">
    <property type="protein sequence ID" value="RCN31167.1"/>
    <property type="molecule type" value="Genomic_DNA"/>
</dbReference>